<evidence type="ECO:0000313" key="1">
    <source>
        <dbReference type="EMBL" id="KYO41287.1"/>
    </source>
</evidence>
<organism evidence="1 2">
    <name type="scientific">Alligator mississippiensis</name>
    <name type="common">American alligator</name>
    <dbReference type="NCBI Taxonomy" id="8496"/>
    <lineage>
        <taxon>Eukaryota</taxon>
        <taxon>Metazoa</taxon>
        <taxon>Chordata</taxon>
        <taxon>Craniata</taxon>
        <taxon>Vertebrata</taxon>
        <taxon>Euteleostomi</taxon>
        <taxon>Archelosauria</taxon>
        <taxon>Archosauria</taxon>
        <taxon>Crocodylia</taxon>
        <taxon>Alligatoridae</taxon>
        <taxon>Alligatorinae</taxon>
        <taxon>Alligator</taxon>
    </lineage>
</organism>
<dbReference type="EMBL" id="AKHW03001628">
    <property type="protein sequence ID" value="KYO41287.1"/>
    <property type="molecule type" value="Genomic_DNA"/>
</dbReference>
<dbReference type="AlphaFoldDB" id="A0A151NWN4"/>
<protein>
    <submittedName>
        <fullName evidence="1">Uncharacterized protein</fullName>
    </submittedName>
</protein>
<dbReference type="Proteomes" id="UP000050525">
    <property type="component" value="Unassembled WGS sequence"/>
</dbReference>
<name>A0A151NWN4_ALLMI</name>
<reference evidence="1 2" key="1">
    <citation type="journal article" date="2012" name="Genome Biol.">
        <title>Sequencing three crocodilian genomes to illuminate the evolution of archosaurs and amniotes.</title>
        <authorList>
            <person name="St John J.A."/>
            <person name="Braun E.L."/>
            <person name="Isberg S.R."/>
            <person name="Miles L.G."/>
            <person name="Chong A.Y."/>
            <person name="Gongora J."/>
            <person name="Dalzell P."/>
            <person name="Moran C."/>
            <person name="Bed'hom B."/>
            <person name="Abzhanov A."/>
            <person name="Burgess S.C."/>
            <person name="Cooksey A.M."/>
            <person name="Castoe T.A."/>
            <person name="Crawford N.G."/>
            <person name="Densmore L.D."/>
            <person name="Drew J.C."/>
            <person name="Edwards S.V."/>
            <person name="Faircloth B.C."/>
            <person name="Fujita M.K."/>
            <person name="Greenwold M.J."/>
            <person name="Hoffmann F.G."/>
            <person name="Howard J.M."/>
            <person name="Iguchi T."/>
            <person name="Janes D.E."/>
            <person name="Khan S.Y."/>
            <person name="Kohno S."/>
            <person name="de Koning A.J."/>
            <person name="Lance S.L."/>
            <person name="McCarthy F.M."/>
            <person name="McCormack J.E."/>
            <person name="Merchant M.E."/>
            <person name="Peterson D.G."/>
            <person name="Pollock D.D."/>
            <person name="Pourmand N."/>
            <person name="Raney B.J."/>
            <person name="Roessler K.A."/>
            <person name="Sanford J.R."/>
            <person name="Sawyer R.H."/>
            <person name="Schmidt C.J."/>
            <person name="Triplett E.W."/>
            <person name="Tuberville T.D."/>
            <person name="Venegas-Anaya M."/>
            <person name="Howard J.T."/>
            <person name="Jarvis E.D."/>
            <person name="Guillette L.J.Jr."/>
            <person name="Glenn T.C."/>
            <person name="Green R.E."/>
            <person name="Ray D.A."/>
        </authorList>
    </citation>
    <scope>NUCLEOTIDE SEQUENCE [LARGE SCALE GENOMIC DNA]</scope>
    <source>
        <strain evidence="1">KSC_2009_1</strain>
    </source>
</reference>
<accession>A0A151NWN4</accession>
<comment type="caution">
    <text evidence="1">The sequence shown here is derived from an EMBL/GenBank/DDBJ whole genome shotgun (WGS) entry which is preliminary data.</text>
</comment>
<keyword evidence="2" id="KW-1185">Reference proteome</keyword>
<sequence>MKLWVPNPASVEFSGSIPTNSRPLCTSFLCDGLSEIPGMPAWSIGEARSGQNRRSSSFALNITADGLTLPTEPESIWQAKIPASQCFTCDAR</sequence>
<gene>
    <name evidence="1" type="ORF">Y1Q_0006142</name>
</gene>
<evidence type="ECO:0000313" key="2">
    <source>
        <dbReference type="Proteomes" id="UP000050525"/>
    </source>
</evidence>
<proteinExistence type="predicted"/>